<dbReference type="EMBL" id="MN739665">
    <property type="protein sequence ID" value="QHT19372.1"/>
    <property type="molecule type" value="Genomic_DNA"/>
</dbReference>
<evidence type="ECO:0000313" key="1">
    <source>
        <dbReference type="EMBL" id="QHT19372.1"/>
    </source>
</evidence>
<dbReference type="AlphaFoldDB" id="A0A6C0DS93"/>
<organism evidence="1">
    <name type="scientific">viral metagenome</name>
    <dbReference type="NCBI Taxonomy" id="1070528"/>
    <lineage>
        <taxon>unclassified sequences</taxon>
        <taxon>metagenomes</taxon>
        <taxon>organismal metagenomes</taxon>
    </lineage>
</organism>
<accession>A0A6C0DS93</accession>
<protein>
    <submittedName>
        <fullName evidence="1">Uncharacterized protein</fullName>
    </submittedName>
</protein>
<name>A0A6C0DS93_9ZZZZ</name>
<proteinExistence type="predicted"/>
<reference evidence="1" key="1">
    <citation type="journal article" date="2020" name="Nature">
        <title>Giant virus diversity and host interactions through global metagenomics.</title>
        <authorList>
            <person name="Schulz F."/>
            <person name="Roux S."/>
            <person name="Paez-Espino D."/>
            <person name="Jungbluth S."/>
            <person name="Walsh D.A."/>
            <person name="Denef V.J."/>
            <person name="McMahon K.D."/>
            <person name="Konstantinidis K.T."/>
            <person name="Eloe-Fadrosh E.A."/>
            <person name="Kyrpides N.C."/>
            <person name="Woyke T."/>
        </authorList>
    </citation>
    <scope>NUCLEOTIDE SEQUENCE</scope>
    <source>
        <strain evidence="1">GVMAG-M-3300023174-57</strain>
    </source>
</reference>
<sequence length="189" mass="21134">MALPPDRSSFCYINSSKFISDRDNIANKQNWATFERVENNNSAILLRLANTVPTGGVANGSDRIWYQFADDAEKIAYRQGRRDHIAAFPTVSDFTIPYSDRPIPYTSTVLSTLASLPQPAVPINCICSLPTGRLISDDERISNAKGASVYVKASTQTALYPKSPYRFSSADEYLLYKRYVSMNNVRTDL</sequence>